<keyword evidence="4" id="KW-1185">Reference proteome</keyword>
<evidence type="ECO:0000313" key="3">
    <source>
        <dbReference type="EMBL" id="KAI1702683.1"/>
    </source>
</evidence>
<dbReference type="Pfam" id="PF00240">
    <property type="entry name" value="ubiquitin"/>
    <property type="match status" value="1"/>
</dbReference>
<dbReference type="InterPro" id="IPR000626">
    <property type="entry name" value="Ubiquitin-like_dom"/>
</dbReference>
<feature type="domain" description="Ubiquitin-like" evidence="2">
    <location>
        <begin position="20"/>
        <end position="89"/>
    </location>
</feature>
<dbReference type="CDD" id="cd17039">
    <property type="entry name" value="Ubl_ubiquitin_like"/>
    <property type="match status" value="1"/>
</dbReference>
<dbReference type="Proteomes" id="UP001201812">
    <property type="component" value="Unassembled WGS sequence"/>
</dbReference>
<evidence type="ECO:0000313" key="4">
    <source>
        <dbReference type="Proteomes" id="UP001201812"/>
    </source>
</evidence>
<accession>A0AAD4MV66</accession>
<proteinExistence type="predicted"/>
<protein>
    <submittedName>
        <fullName evidence="3">Ubiquitin family domain-containing protein</fullName>
    </submittedName>
</protein>
<dbReference type="PROSITE" id="PS50053">
    <property type="entry name" value="UBIQUITIN_2"/>
    <property type="match status" value="1"/>
</dbReference>
<sequence>MKSIVVFLVIFGSCLLVNVLTVETRGGPPIVLVVESSDTVGNIKTKIESKDGTLKANLQHLVYNQTELVDDSKTLGDLHITGNATMYVVAFLGRSRSVRFES</sequence>
<dbReference type="InterPro" id="IPR029071">
    <property type="entry name" value="Ubiquitin-like_domsf"/>
</dbReference>
<feature type="chain" id="PRO_5042135717" evidence="1">
    <location>
        <begin position="27"/>
        <end position="102"/>
    </location>
</feature>
<dbReference type="EMBL" id="JAKKPZ010000095">
    <property type="protein sequence ID" value="KAI1702683.1"/>
    <property type="molecule type" value="Genomic_DNA"/>
</dbReference>
<gene>
    <name evidence="3" type="ORF">DdX_15362</name>
</gene>
<dbReference type="InterPro" id="IPR019956">
    <property type="entry name" value="Ubiquitin_dom"/>
</dbReference>
<dbReference type="AlphaFoldDB" id="A0AAD4MV66"/>
<evidence type="ECO:0000256" key="1">
    <source>
        <dbReference type="SAM" id="SignalP"/>
    </source>
</evidence>
<reference evidence="3" key="1">
    <citation type="submission" date="2022-01" db="EMBL/GenBank/DDBJ databases">
        <title>Genome Sequence Resource for Two Populations of Ditylenchus destructor, the Migratory Endoparasitic Phytonematode.</title>
        <authorList>
            <person name="Zhang H."/>
            <person name="Lin R."/>
            <person name="Xie B."/>
        </authorList>
    </citation>
    <scope>NUCLEOTIDE SEQUENCE</scope>
    <source>
        <strain evidence="3">BazhouSP</strain>
    </source>
</reference>
<evidence type="ECO:0000259" key="2">
    <source>
        <dbReference type="PROSITE" id="PS50053"/>
    </source>
</evidence>
<feature type="signal peptide" evidence="1">
    <location>
        <begin position="1"/>
        <end position="26"/>
    </location>
</feature>
<keyword evidence="1" id="KW-0732">Signal</keyword>
<comment type="caution">
    <text evidence="3">The sequence shown here is derived from an EMBL/GenBank/DDBJ whole genome shotgun (WGS) entry which is preliminary data.</text>
</comment>
<dbReference type="PRINTS" id="PR00348">
    <property type="entry name" value="UBIQUITIN"/>
</dbReference>
<name>A0AAD4MV66_9BILA</name>
<dbReference type="Gene3D" id="3.10.20.90">
    <property type="entry name" value="Phosphatidylinositol 3-kinase Catalytic Subunit, Chain A, domain 1"/>
    <property type="match status" value="1"/>
</dbReference>
<dbReference type="SUPFAM" id="SSF54236">
    <property type="entry name" value="Ubiquitin-like"/>
    <property type="match status" value="1"/>
</dbReference>
<organism evidence="3 4">
    <name type="scientific">Ditylenchus destructor</name>
    <dbReference type="NCBI Taxonomy" id="166010"/>
    <lineage>
        <taxon>Eukaryota</taxon>
        <taxon>Metazoa</taxon>
        <taxon>Ecdysozoa</taxon>
        <taxon>Nematoda</taxon>
        <taxon>Chromadorea</taxon>
        <taxon>Rhabditida</taxon>
        <taxon>Tylenchina</taxon>
        <taxon>Tylenchomorpha</taxon>
        <taxon>Sphaerularioidea</taxon>
        <taxon>Anguinidae</taxon>
        <taxon>Anguininae</taxon>
        <taxon>Ditylenchus</taxon>
    </lineage>
</organism>